<dbReference type="AlphaFoldDB" id="A0AAV6ZSX8"/>
<dbReference type="EMBL" id="WNYA01000187">
    <property type="protein sequence ID" value="KAG8549398.1"/>
    <property type="molecule type" value="Genomic_DNA"/>
</dbReference>
<sequence>MDPWSQVPAHSFPSNCTEYVQNLPCCDQTEDRKCLQAPGIN</sequence>
<accession>A0AAV6ZSX8</accession>
<gene>
    <name evidence="1" type="ORF">GDO81_021323</name>
</gene>
<organism evidence="1 2">
    <name type="scientific">Engystomops pustulosus</name>
    <name type="common">Tungara frog</name>
    <name type="synonym">Physalaemus pustulosus</name>
    <dbReference type="NCBI Taxonomy" id="76066"/>
    <lineage>
        <taxon>Eukaryota</taxon>
        <taxon>Metazoa</taxon>
        <taxon>Chordata</taxon>
        <taxon>Craniata</taxon>
        <taxon>Vertebrata</taxon>
        <taxon>Euteleostomi</taxon>
        <taxon>Amphibia</taxon>
        <taxon>Batrachia</taxon>
        <taxon>Anura</taxon>
        <taxon>Neobatrachia</taxon>
        <taxon>Hyloidea</taxon>
        <taxon>Leptodactylidae</taxon>
        <taxon>Leiuperinae</taxon>
        <taxon>Engystomops</taxon>
    </lineage>
</organism>
<evidence type="ECO:0000313" key="2">
    <source>
        <dbReference type="Proteomes" id="UP000824782"/>
    </source>
</evidence>
<proteinExistence type="predicted"/>
<protein>
    <submittedName>
        <fullName evidence="1">Uncharacterized protein</fullName>
    </submittedName>
</protein>
<comment type="caution">
    <text evidence="1">The sequence shown here is derived from an EMBL/GenBank/DDBJ whole genome shotgun (WGS) entry which is preliminary data.</text>
</comment>
<reference evidence="1" key="1">
    <citation type="thesis" date="2020" institute="ProQuest LLC" country="789 East Eisenhower Parkway, Ann Arbor, MI, USA">
        <title>Comparative Genomics and Chromosome Evolution.</title>
        <authorList>
            <person name="Mudd A.B."/>
        </authorList>
    </citation>
    <scope>NUCLEOTIDE SEQUENCE</scope>
    <source>
        <strain evidence="1">237g6f4</strain>
        <tissue evidence="1">Blood</tissue>
    </source>
</reference>
<name>A0AAV6ZSX8_ENGPU</name>
<keyword evidence="2" id="KW-1185">Reference proteome</keyword>
<evidence type="ECO:0000313" key="1">
    <source>
        <dbReference type="EMBL" id="KAG8549398.1"/>
    </source>
</evidence>
<dbReference type="Proteomes" id="UP000824782">
    <property type="component" value="Unassembled WGS sequence"/>
</dbReference>